<dbReference type="AlphaFoldDB" id="A0AAD6SJZ1"/>
<gene>
    <name evidence="1" type="ORF">C8F04DRAFT_965093</name>
</gene>
<name>A0AAD6SJZ1_9AGAR</name>
<evidence type="ECO:0000313" key="2">
    <source>
        <dbReference type="Proteomes" id="UP001218188"/>
    </source>
</evidence>
<proteinExistence type="predicted"/>
<protein>
    <submittedName>
        <fullName evidence="1">Uncharacterized protein</fullName>
    </submittedName>
</protein>
<comment type="caution">
    <text evidence="1">The sequence shown here is derived from an EMBL/GenBank/DDBJ whole genome shotgun (WGS) entry which is preliminary data.</text>
</comment>
<dbReference type="Proteomes" id="UP001218188">
    <property type="component" value="Unassembled WGS sequence"/>
</dbReference>
<sequence length="53" mass="6416">IIRKWEHCMIRWMDVYRGDLGPKEAQWLVRAFGSTTYTSHRHVPEALARRFDQ</sequence>
<organism evidence="1 2">
    <name type="scientific">Mycena alexandri</name>
    <dbReference type="NCBI Taxonomy" id="1745969"/>
    <lineage>
        <taxon>Eukaryota</taxon>
        <taxon>Fungi</taxon>
        <taxon>Dikarya</taxon>
        <taxon>Basidiomycota</taxon>
        <taxon>Agaricomycotina</taxon>
        <taxon>Agaricomycetes</taxon>
        <taxon>Agaricomycetidae</taxon>
        <taxon>Agaricales</taxon>
        <taxon>Marasmiineae</taxon>
        <taxon>Mycenaceae</taxon>
        <taxon>Mycena</taxon>
    </lineage>
</organism>
<keyword evidence="2" id="KW-1185">Reference proteome</keyword>
<dbReference type="EMBL" id="JARJCM010000123">
    <property type="protein sequence ID" value="KAJ7027505.1"/>
    <property type="molecule type" value="Genomic_DNA"/>
</dbReference>
<reference evidence="1" key="1">
    <citation type="submission" date="2023-03" db="EMBL/GenBank/DDBJ databases">
        <title>Massive genome expansion in bonnet fungi (Mycena s.s.) driven by repeated elements and novel gene families across ecological guilds.</title>
        <authorList>
            <consortium name="Lawrence Berkeley National Laboratory"/>
            <person name="Harder C.B."/>
            <person name="Miyauchi S."/>
            <person name="Viragh M."/>
            <person name="Kuo A."/>
            <person name="Thoen E."/>
            <person name="Andreopoulos B."/>
            <person name="Lu D."/>
            <person name="Skrede I."/>
            <person name="Drula E."/>
            <person name="Henrissat B."/>
            <person name="Morin E."/>
            <person name="Kohler A."/>
            <person name="Barry K."/>
            <person name="LaButti K."/>
            <person name="Morin E."/>
            <person name="Salamov A."/>
            <person name="Lipzen A."/>
            <person name="Mereny Z."/>
            <person name="Hegedus B."/>
            <person name="Baldrian P."/>
            <person name="Stursova M."/>
            <person name="Weitz H."/>
            <person name="Taylor A."/>
            <person name="Grigoriev I.V."/>
            <person name="Nagy L.G."/>
            <person name="Martin F."/>
            <person name="Kauserud H."/>
        </authorList>
    </citation>
    <scope>NUCLEOTIDE SEQUENCE</scope>
    <source>
        <strain evidence="1">CBHHK200</strain>
    </source>
</reference>
<feature type="non-terminal residue" evidence="1">
    <location>
        <position position="1"/>
    </location>
</feature>
<accession>A0AAD6SJZ1</accession>
<evidence type="ECO:0000313" key="1">
    <source>
        <dbReference type="EMBL" id="KAJ7027505.1"/>
    </source>
</evidence>